<dbReference type="Proteomes" id="UP000450917">
    <property type="component" value="Unassembled WGS sequence"/>
</dbReference>
<protein>
    <submittedName>
        <fullName evidence="2">DinB family protein</fullName>
    </submittedName>
</protein>
<evidence type="ECO:0000313" key="3">
    <source>
        <dbReference type="Proteomes" id="UP000450917"/>
    </source>
</evidence>
<evidence type="ECO:0000259" key="1">
    <source>
        <dbReference type="Pfam" id="PF12867"/>
    </source>
</evidence>
<dbReference type="SUPFAM" id="SSF109854">
    <property type="entry name" value="DinB/YfiT-like putative metalloenzymes"/>
    <property type="match status" value="1"/>
</dbReference>
<keyword evidence="3" id="KW-1185">Reference proteome</keyword>
<name>A0A7X2ZAJ2_9BACL</name>
<proteinExistence type="predicted"/>
<gene>
    <name evidence="2" type="ORF">GNP93_08260</name>
</gene>
<dbReference type="EMBL" id="WNZX01000005">
    <property type="protein sequence ID" value="MUG70673.1"/>
    <property type="molecule type" value="Genomic_DNA"/>
</dbReference>
<dbReference type="AlphaFoldDB" id="A0A7X2ZAJ2"/>
<dbReference type="Pfam" id="PF12867">
    <property type="entry name" value="DinB_2"/>
    <property type="match status" value="1"/>
</dbReference>
<organism evidence="2 3">
    <name type="scientific">Paenibacillus validus</name>
    <dbReference type="NCBI Taxonomy" id="44253"/>
    <lineage>
        <taxon>Bacteria</taxon>
        <taxon>Bacillati</taxon>
        <taxon>Bacillota</taxon>
        <taxon>Bacilli</taxon>
        <taxon>Bacillales</taxon>
        <taxon>Paenibacillaceae</taxon>
        <taxon>Paenibacillus</taxon>
    </lineage>
</organism>
<dbReference type="InterPro" id="IPR024775">
    <property type="entry name" value="DinB-like"/>
</dbReference>
<evidence type="ECO:0000313" key="2">
    <source>
        <dbReference type="EMBL" id="MUG70673.1"/>
    </source>
</evidence>
<sequence length="153" mass="17225">MDSIVFSQLALNRSRTLAVVAELSEKTADVVPNGFNNNIRWHLGHILTTQERLAFRLLGEPLELPEELTSLFVNGTKPADWQTSPPDLAALRQLLEEQPERHRQRLQGRLNDKLTVAFKEFTRLDEVLVFSIGHEATHAGYIMALKKAVAAQS</sequence>
<accession>A0A7X2ZAJ2</accession>
<comment type="caution">
    <text evidence="2">The sequence shown here is derived from an EMBL/GenBank/DDBJ whole genome shotgun (WGS) entry which is preliminary data.</text>
</comment>
<reference evidence="2 3" key="1">
    <citation type="submission" date="2019-11" db="EMBL/GenBank/DDBJ databases">
        <title>Draft genome sequences of five Paenibacillus species of dairy origin.</title>
        <authorList>
            <person name="Olajide A.M."/>
            <person name="Chen S."/>
            <person name="Lapointe G."/>
        </authorList>
    </citation>
    <scope>NUCLEOTIDE SEQUENCE [LARGE SCALE GENOMIC DNA]</scope>
    <source>
        <strain evidence="2 3">2CS3</strain>
    </source>
</reference>
<dbReference type="RefSeq" id="WP_141335894.1">
    <property type="nucleotide sequence ID" value="NZ_WNZX01000005.1"/>
</dbReference>
<dbReference type="Gene3D" id="1.20.120.450">
    <property type="entry name" value="dinb family like domain"/>
    <property type="match status" value="1"/>
</dbReference>
<dbReference type="InterPro" id="IPR034660">
    <property type="entry name" value="DinB/YfiT-like"/>
</dbReference>
<feature type="domain" description="DinB-like" evidence="1">
    <location>
        <begin position="8"/>
        <end position="142"/>
    </location>
</feature>